<dbReference type="EMBL" id="WSFT01000053">
    <property type="protein sequence ID" value="MBS4539620.1"/>
    <property type="molecule type" value="Genomic_DNA"/>
</dbReference>
<feature type="transmembrane region" description="Helical" evidence="1">
    <location>
        <begin position="169"/>
        <end position="187"/>
    </location>
</feature>
<evidence type="ECO:0000256" key="1">
    <source>
        <dbReference type="SAM" id="Phobius"/>
    </source>
</evidence>
<dbReference type="Pfam" id="PF12164">
    <property type="entry name" value="SporV_AA"/>
    <property type="match status" value="1"/>
</dbReference>
<protein>
    <submittedName>
        <fullName evidence="3">Stage V sporulation protein AA</fullName>
    </submittedName>
</protein>
<dbReference type="RefSeq" id="WP_203367542.1">
    <property type="nucleotide sequence ID" value="NZ_WSFT01000053.1"/>
</dbReference>
<accession>A0A942UXW9</accession>
<keyword evidence="1" id="KW-1133">Transmembrane helix</keyword>
<keyword evidence="4" id="KW-1185">Reference proteome</keyword>
<name>A0A942UXW9_9FIRM</name>
<proteinExistence type="predicted"/>
<evidence type="ECO:0000259" key="2">
    <source>
        <dbReference type="Pfam" id="PF12164"/>
    </source>
</evidence>
<dbReference type="InterPro" id="IPR021997">
    <property type="entry name" value="SporV_AA"/>
</dbReference>
<feature type="transmembrane region" description="Helical" evidence="1">
    <location>
        <begin position="118"/>
        <end position="139"/>
    </location>
</feature>
<dbReference type="Gene3D" id="2.60.480.10">
    <property type="entry name" value="eubacterium ventriosum atcc domain"/>
    <property type="match status" value="1"/>
</dbReference>
<reference evidence="3" key="1">
    <citation type="submission" date="2019-12" db="EMBL/GenBank/DDBJ databases">
        <title>Clostridiaceae gen. nov. sp. nov., isolated from sediment in Xinjiang, China.</title>
        <authorList>
            <person name="Zhang R."/>
        </authorList>
    </citation>
    <scope>NUCLEOTIDE SEQUENCE</scope>
    <source>
        <strain evidence="3">D2Q-11</strain>
    </source>
</reference>
<comment type="caution">
    <text evidence="3">The sequence shown here is derived from an EMBL/GenBank/DDBJ whole genome shotgun (WGS) entry which is preliminary data.</text>
</comment>
<feature type="domain" description="Stage V sporulation protein AA" evidence="2">
    <location>
        <begin position="22"/>
        <end position="109"/>
    </location>
</feature>
<evidence type="ECO:0000313" key="3">
    <source>
        <dbReference type="EMBL" id="MBS4539620.1"/>
    </source>
</evidence>
<sequence>MKSLVVQLWLWLIKGWFIINNKELFLQIEPKVTMKPNSKIKLKDVASAFSEDKGFQIRIEDLHVGEVGNYDKNQVISLISLIKKIKEIDRDVNITVFGSPEILINITNDKKEISILKFLKIGVISLLLFFGAAIAIINFHDDVNMEDSLEDINYIVTGEREISPLYLKVPYSLGLGVGMVTFFNRLLRKKNKNEPSPLELEMHSYKKNIDDYILDITKHNKKGN</sequence>
<keyword evidence="1" id="KW-0812">Transmembrane</keyword>
<dbReference type="AlphaFoldDB" id="A0A942UXW9"/>
<organism evidence="3 4">
    <name type="scientific">Anaeromonas frigoriresistens</name>
    <dbReference type="NCBI Taxonomy" id="2683708"/>
    <lineage>
        <taxon>Bacteria</taxon>
        <taxon>Bacillati</taxon>
        <taxon>Bacillota</taxon>
        <taxon>Tissierellia</taxon>
        <taxon>Tissierellales</taxon>
        <taxon>Thermohalobacteraceae</taxon>
        <taxon>Anaeromonas</taxon>
    </lineage>
</organism>
<keyword evidence="1" id="KW-0472">Membrane</keyword>
<gene>
    <name evidence="3" type="ORF">GOQ27_14190</name>
</gene>
<dbReference type="Proteomes" id="UP000724672">
    <property type="component" value="Unassembled WGS sequence"/>
</dbReference>
<evidence type="ECO:0000313" key="4">
    <source>
        <dbReference type="Proteomes" id="UP000724672"/>
    </source>
</evidence>
<dbReference type="InterPro" id="IPR038548">
    <property type="entry name" value="SporV_AA_N_sf"/>
</dbReference>